<evidence type="ECO:0000313" key="1">
    <source>
        <dbReference type="EMBL" id="MDC0676872.1"/>
    </source>
</evidence>
<name>A0ABT5BS01_9BACT</name>
<comment type="caution">
    <text evidence="1">The sequence shown here is derived from an EMBL/GenBank/DDBJ whole genome shotgun (WGS) entry which is preliminary data.</text>
</comment>
<protein>
    <submittedName>
        <fullName evidence="1">Uncharacterized protein</fullName>
    </submittedName>
</protein>
<dbReference type="EMBL" id="JAQNDK010000001">
    <property type="protein sequence ID" value="MDC0676872.1"/>
    <property type="molecule type" value="Genomic_DNA"/>
</dbReference>
<reference evidence="1 2" key="1">
    <citation type="submission" date="2023-01" db="EMBL/GenBank/DDBJ databases">
        <title>Minimal conservation of predation-associated metabolite biosynthetic gene clusters underscores biosynthetic potential of Myxococcota including descriptions for ten novel species: Archangium lansinium sp. nov., Myxococcus landrumus sp. nov., Nannocystis bai.</title>
        <authorList>
            <person name="Ahearne A."/>
            <person name="Stevens C."/>
            <person name="Dowd S."/>
        </authorList>
    </citation>
    <scope>NUCLEOTIDE SEQUENCE [LARGE SCALE GENOMIC DNA]</scope>
    <source>
        <strain evidence="1 2">WIWO2</strain>
    </source>
</reference>
<keyword evidence="2" id="KW-1185">Reference proteome</keyword>
<gene>
    <name evidence="1" type="ORF">POL72_03900</name>
</gene>
<dbReference type="RefSeq" id="WP_272093646.1">
    <property type="nucleotide sequence ID" value="NZ_JAQNDK010000001.1"/>
</dbReference>
<proteinExistence type="predicted"/>
<organism evidence="1 2">
    <name type="scientific">Sorangium atrum</name>
    <dbReference type="NCBI Taxonomy" id="2995308"/>
    <lineage>
        <taxon>Bacteria</taxon>
        <taxon>Pseudomonadati</taxon>
        <taxon>Myxococcota</taxon>
        <taxon>Polyangia</taxon>
        <taxon>Polyangiales</taxon>
        <taxon>Polyangiaceae</taxon>
        <taxon>Sorangium</taxon>
    </lineage>
</organism>
<dbReference type="Proteomes" id="UP001217485">
    <property type="component" value="Unassembled WGS sequence"/>
</dbReference>
<sequence length="59" mass="6011">MRASYRGGAVRGRALDAPLVEIATAGVELPRAATAAATPGGALAEATWALDARRASYLK</sequence>
<accession>A0ABT5BS01</accession>
<evidence type="ECO:0000313" key="2">
    <source>
        <dbReference type="Proteomes" id="UP001217485"/>
    </source>
</evidence>